<dbReference type="PROSITE" id="PS50041">
    <property type="entry name" value="C_TYPE_LECTIN_2"/>
    <property type="match status" value="2"/>
</dbReference>
<keyword evidence="4" id="KW-1185">Reference proteome</keyword>
<dbReference type="InterPro" id="IPR016186">
    <property type="entry name" value="C-type_lectin-like/link_sf"/>
</dbReference>
<organism evidence="2 4">
    <name type="scientific">Scophthalmus maximus</name>
    <name type="common">Turbot</name>
    <name type="synonym">Psetta maxima</name>
    <dbReference type="NCBI Taxonomy" id="52904"/>
    <lineage>
        <taxon>Eukaryota</taxon>
        <taxon>Metazoa</taxon>
        <taxon>Chordata</taxon>
        <taxon>Craniata</taxon>
        <taxon>Vertebrata</taxon>
        <taxon>Euteleostomi</taxon>
        <taxon>Actinopterygii</taxon>
        <taxon>Neopterygii</taxon>
        <taxon>Teleostei</taxon>
        <taxon>Neoteleostei</taxon>
        <taxon>Acanthomorphata</taxon>
        <taxon>Carangaria</taxon>
        <taxon>Pleuronectiformes</taxon>
        <taxon>Pleuronectoidei</taxon>
        <taxon>Scophthalmidae</taxon>
        <taxon>Scophthalmus</taxon>
    </lineage>
</organism>
<dbReference type="InterPro" id="IPR001304">
    <property type="entry name" value="C-type_lectin-like"/>
</dbReference>
<dbReference type="SUPFAM" id="SSF56436">
    <property type="entry name" value="C-type lectin-like"/>
    <property type="match status" value="2"/>
</dbReference>
<dbReference type="Pfam" id="PF00059">
    <property type="entry name" value="Lectin_C"/>
    <property type="match status" value="2"/>
</dbReference>
<dbReference type="EMBL" id="VEVO01000020">
    <property type="protein sequence ID" value="KAF0025366.1"/>
    <property type="molecule type" value="Genomic_DNA"/>
</dbReference>
<sequence length="292" mass="33217">MSWPNAQSYCRSNYTDLATVDNRGDMERLKDMAVASGVKTETWIGLTRADSASWLWSLGETGMSHESANFTNWDPLTDPSHECGGMTAEGRWLGAPCATTLPFVCQEDEASGALHVILQNKTWKLAREYCQLNNMDLASARSWDENDAVEAVIYESRSSLSLFWIGLVKDMWEWSDQSNSSFRAWSTSQPNNDGQCTLYKPSDNTWFDRGCANNYPFYCYIGKRKGNFKQVVRVEMTSNSRFNLDDPAMSEAILIQIQKKYEGVKLRWNVQPDGKIFQRKEEKKVNDAPSQS</sequence>
<evidence type="ECO:0000313" key="3">
    <source>
        <dbReference type="EMBL" id="KAF0025366.1"/>
    </source>
</evidence>
<accession>A0A2U9CN76</accession>
<evidence type="ECO:0000313" key="2">
    <source>
        <dbReference type="EMBL" id="AWP17613.1"/>
    </source>
</evidence>
<proteinExistence type="predicted"/>
<dbReference type="Proteomes" id="UP000438429">
    <property type="component" value="Unassembled WGS sequence"/>
</dbReference>
<dbReference type="AlphaFoldDB" id="A0A2U9CN76"/>
<feature type="domain" description="C-type lectin" evidence="1">
    <location>
        <begin position="121"/>
        <end position="220"/>
    </location>
</feature>
<dbReference type="EMBL" id="CP026260">
    <property type="protein sequence ID" value="AWP17613.1"/>
    <property type="molecule type" value="Genomic_DNA"/>
</dbReference>
<protein>
    <submittedName>
        <fullName evidence="2">Putative macrophage mannose receptor 1-like</fullName>
    </submittedName>
</protein>
<dbReference type="PANTHER" id="PTHR45784:SF3">
    <property type="entry name" value="C-TYPE LECTIN DOMAIN FAMILY 4 MEMBER K-LIKE-RELATED"/>
    <property type="match status" value="1"/>
</dbReference>
<reference evidence="3 5" key="2">
    <citation type="submission" date="2019-06" db="EMBL/GenBank/DDBJ databases">
        <title>Draft genomes of female and male turbot (Scophthalmus maximus).</title>
        <authorList>
            <person name="Xu H."/>
            <person name="Xu X.-W."/>
            <person name="Shao C."/>
            <person name="Chen S."/>
        </authorList>
    </citation>
    <scope>NUCLEOTIDE SEQUENCE [LARGE SCALE GENOMIC DNA]</scope>
    <source>
        <strain evidence="3">Ysfricsl-2016a</strain>
        <tissue evidence="3">Blood</tissue>
    </source>
</reference>
<name>A0A2U9CN76_SCOMX</name>
<reference evidence="2 4" key="1">
    <citation type="submission" date="2017-12" db="EMBL/GenBank/DDBJ databases">
        <title>Integrating genomic resources of turbot (Scophthalmus maximus) in depth evaluation of genetic and physical mapping variation across individuals.</title>
        <authorList>
            <person name="Martinez P."/>
        </authorList>
    </citation>
    <scope>NUCLEOTIDE SEQUENCE [LARGE SCALE GENOMIC DNA]</scope>
</reference>
<evidence type="ECO:0000313" key="5">
    <source>
        <dbReference type="Proteomes" id="UP000438429"/>
    </source>
</evidence>
<dbReference type="Gene3D" id="3.10.100.10">
    <property type="entry name" value="Mannose-Binding Protein A, subunit A"/>
    <property type="match status" value="2"/>
</dbReference>
<keyword evidence="2" id="KW-0675">Receptor</keyword>
<dbReference type="SMART" id="SM00034">
    <property type="entry name" value="CLECT"/>
    <property type="match status" value="2"/>
</dbReference>
<dbReference type="Proteomes" id="UP000246464">
    <property type="component" value="Chromosome 18"/>
</dbReference>
<dbReference type="InterPro" id="IPR016187">
    <property type="entry name" value="CTDL_fold"/>
</dbReference>
<evidence type="ECO:0000259" key="1">
    <source>
        <dbReference type="PROSITE" id="PS50041"/>
    </source>
</evidence>
<dbReference type="STRING" id="52904.ENSSMAP00000025598"/>
<dbReference type="PANTHER" id="PTHR45784">
    <property type="entry name" value="C-TYPE LECTIN DOMAIN FAMILY 20 MEMBER A-RELATED"/>
    <property type="match status" value="1"/>
</dbReference>
<gene>
    <name evidence="3" type="ORF">F2P81_022247</name>
    <name evidence="2" type="ORF">SMAX5B_020179</name>
</gene>
<feature type="domain" description="C-type lectin" evidence="1">
    <location>
        <begin position="1"/>
        <end position="106"/>
    </location>
</feature>
<evidence type="ECO:0000313" key="4">
    <source>
        <dbReference type="Proteomes" id="UP000246464"/>
    </source>
</evidence>